<dbReference type="EnsemblMetazoa" id="ACOM031861-RA">
    <property type="protein sequence ID" value="ACOM031861-PA.1"/>
    <property type="gene ID" value="ACOM031861"/>
</dbReference>
<accession>A0A8W7PHC7</accession>
<dbReference type="Proteomes" id="UP000075882">
    <property type="component" value="Unassembled WGS sequence"/>
</dbReference>
<evidence type="ECO:0000313" key="1">
    <source>
        <dbReference type="EnsemblMetazoa" id="ACOM031861-PA.1"/>
    </source>
</evidence>
<name>A0A8W7PHC7_ANOCL</name>
<dbReference type="AlphaFoldDB" id="A0A8W7PHC7"/>
<proteinExistence type="predicted"/>
<sequence length="433" mass="46620">MATQTVRWFTATSAVTTALYPLIVRRAIVCHVPRTERPVQQAEGKVGQLIFGRGQDAPQQVLRVGQQGRLRVQLRPERVVVVVGRDDVGQQIRTDRLDLQLVSGEVRPQLIKVRHDGQLIRHGEQIHIARLNHPRRSCPGVLSLSVPSGFSSSPPANSGTGRIGGTNEMSDFSSASCRSDSIMLLTRFSGFRSDRLLLNALPSRGDAFGGGSGEDGFASSSTATVGGAGSGVGTRSEGTPLIGVSSSELFRLVVSCSSWFVSSDMFSEKSIEFSRSGMSSRSSSGAMSDTLFTDISEMMLCMSSSVALPSRRNTQLSVSSRLAARIFFDTGRNRSVNVCCVDSILAYLRMLIVADASARFLPSCDTSSSTNVQSLSSSSCVRMSLNSVTAIVWLSGIGQDMVLLSGLIRSGCHSSALDWTRRERRVHTTCIKL</sequence>
<reference evidence="1" key="1">
    <citation type="submission" date="2022-08" db="UniProtKB">
        <authorList>
            <consortium name="EnsemblMetazoa"/>
        </authorList>
    </citation>
    <scope>IDENTIFICATION</scope>
</reference>
<organism evidence="1">
    <name type="scientific">Anopheles coluzzii</name>
    <name type="common">African malaria mosquito</name>
    <dbReference type="NCBI Taxonomy" id="1518534"/>
    <lineage>
        <taxon>Eukaryota</taxon>
        <taxon>Metazoa</taxon>
        <taxon>Ecdysozoa</taxon>
        <taxon>Arthropoda</taxon>
        <taxon>Hexapoda</taxon>
        <taxon>Insecta</taxon>
        <taxon>Pterygota</taxon>
        <taxon>Neoptera</taxon>
        <taxon>Endopterygota</taxon>
        <taxon>Diptera</taxon>
        <taxon>Nematocera</taxon>
        <taxon>Culicoidea</taxon>
        <taxon>Culicidae</taxon>
        <taxon>Anophelinae</taxon>
        <taxon>Anopheles</taxon>
    </lineage>
</organism>
<protein>
    <submittedName>
        <fullName evidence="1">Uncharacterized protein</fullName>
    </submittedName>
</protein>